<proteinExistence type="predicted"/>
<sequence>MRGNFTNDTFEFEERPHSKDSRITPCVFATVTEILPRFRVNVMTTFGEIFLKVRTLGPFIYPDGKAHGRAFGIKKNQLVLVEFIGGSFRSPVVTKVFPFPTKDSDFGNILEFVRKYPFLNPEKDIIDFHESGYLTRQTTNKIEVYNSEQTIILEIDFSNSKAKINLNDLEITANTKITGNLEVEGNISSNGTIESEKDIISNKKSFNQHGHGYNPGPLPPSKTSPPI</sequence>
<dbReference type="AlphaFoldDB" id="A0A1T1DQ97"/>
<protein>
    <submittedName>
        <fullName evidence="2">Baseplate assembly protein</fullName>
    </submittedName>
</protein>
<evidence type="ECO:0000313" key="2">
    <source>
        <dbReference type="EMBL" id="OOV43038.1"/>
    </source>
</evidence>
<comment type="caution">
    <text evidence="2">The sequence shown here is derived from an EMBL/GenBank/DDBJ whole genome shotgun (WGS) entry which is preliminary data.</text>
</comment>
<gene>
    <name evidence="2" type="ORF">B1J93_08655</name>
</gene>
<feature type="compositionally biased region" description="Pro residues" evidence="1">
    <location>
        <begin position="216"/>
        <end position="227"/>
    </location>
</feature>
<dbReference type="EMBL" id="MVIT01000061">
    <property type="protein sequence ID" value="OOV43038.1"/>
    <property type="molecule type" value="Genomic_DNA"/>
</dbReference>
<feature type="region of interest" description="Disordered" evidence="1">
    <location>
        <begin position="202"/>
        <end position="227"/>
    </location>
</feature>
<accession>A0A1T1DQ97</accession>
<reference evidence="2 3" key="1">
    <citation type="submission" date="2017-02" db="EMBL/GenBank/DDBJ databases">
        <title>Comparative genomic analysis of Brazilian Leptospira kirschneri strains of different serogroups.</title>
        <authorList>
            <person name="Moreno L.Z."/>
            <person name="Miraglia F."/>
            <person name="Kremer F.S."/>
            <person name="Eslabao M.R."/>
            <person name="Lilenbaum W."/>
            <person name="Dellagostin O.A."/>
            <person name="Moreno A.M."/>
        </authorList>
    </citation>
    <scope>NUCLEOTIDE SEQUENCE [LARGE SCALE GENOMIC DNA]</scope>
    <source>
        <strain evidence="2 3">M110/06</strain>
    </source>
</reference>
<organism evidence="2 3">
    <name type="scientific">Leptospira kirschneri serovar Pomona</name>
    <dbReference type="NCBI Taxonomy" id="561005"/>
    <lineage>
        <taxon>Bacteria</taxon>
        <taxon>Pseudomonadati</taxon>
        <taxon>Spirochaetota</taxon>
        <taxon>Spirochaetia</taxon>
        <taxon>Leptospirales</taxon>
        <taxon>Leptospiraceae</taxon>
        <taxon>Leptospira</taxon>
    </lineage>
</organism>
<evidence type="ECO:0000256" key="1">
    <source>
        <dbReference type="SAM" id="MobiDB-lite"/>
    </source>
</evidence>
<dbReference type="Proteomes" id="UP000191008">
    <property type="component" value="Unassembled WGS sequence"/>
</dbReference>
<dbReference type="RefSeq" id="WP_082292965.1">
    <property type="nucleotide sequence ID" value="NZ_MVIT01000061.1"/>
</dbReference>
<evidence type="ECO:0000313" key="3">
    <source>
        <dbReference type="Proteomes" id="UP000191008"/>
    </source>
</evidence>
<name>A0A1T1DQ97_9LEPT</name>